<keyword evidence="1" id="KW-0812">Transmembrane</keyword>
<evidence type="ECO:0000313" key="2">
    <source>
        <dbReference type="EMBL" id="KAH9844466.1"/>
    </source>
</evidence>
<dbReference type="Proteomes" id="UP001138500">
    <property type="component" value="Unassembled WGS sequence"/>
</dbReference>
<reference evidence="2 3" key="2">
    <citation type="journal article" date="2021" name="Curr. Genet.">
        <title>Genetic response to nitrogen starvation in the aggressive Eucalyptus foliar pathogen Teratosphaeria destructans.</title>
        <authorList>
            <person name="Havenga M."/>
            <person name="Wingfield B.D."/>
            <person name="Wingfield M.J."/>
            <person name="Dreyer L.L."/>
            <person name="Roets F."/>
            <person name="Aylward J."/>
        </authorList>
    </citation>
    <scope>NUCLEOTIDE SEQUENCE [LARGE SCALE GENOMIC DNA]</scope>
    <source>
        <strain evidence="2">CMW44962</strain>
    </source>
</reference>
<keyword evidence="1" id="KW-0472">Membrane</keyword>
<reference evidence="2 3" key="1">
    <citation type="journal article" date="2018" name="IMA Fungus">
        <title>IMA Genome-F 10: Nine draft genome sequences of Claviceps purpurea s.lat., including C. arundinis, C. humidiphila, and C. cf. spartinae, pseudomolecules for the pitch canker pathogen Fusarium circinatum, draft genome of Davidsoniella eucalypti, Grosmannia galeiformis, Quambalaria eucalypti, and Teratosphaeria destructans.</title>
        <authorList>
            <person name="Wingfield B.D."/>
            <person name="Liu M."/>
            <person name="Nguyen H.D."/>
            <person name="Lane F.A."/>
            <person name="Morgan S.W."/>
            <person name="De Vos L."/>
            <person name="Wilken P.M."/>
            <person name="Duong T.A."/>
            <person name="Aylward J."/>
            <person name="Coetzee M.P."/>
            <person name="Dadej K."/>
            <person name="De Beer Z.W."/>
            <person name="Findlay W."/>
            <person name="Havenga M."/>
            <person name="Kolarik M."/>
            <person name="Menzies J.G."/>
            <person name="Naidoo K."/>
            <person name="Pochopski O."/>
            <person name="Shoukouhi P."/>
            <person name="Santana Q.C."/>
            <person name="Seifert K.A."/>
            <person name="Soal N."/>
            <person name="Steenkamp E.T."/>
            <person name="Tatham C.T."/>
            <person name="van der Nest M.A."/>
            <person name="Wingfield M.J."/>
        </authorList>
    </citation>
    <scope>NUCLEOTIDE SEQUENCE [LARGE SCALE GENOMIC DNA]</scope>
    <source>
        <strain evidence="2">CMW44962</strain>
    </source>
</reference>
<organism evidence="2 3">
    <name type="scientific">Teratosphaeria destructans</name>
    <dbReference type="NCBI Taxonomy" id="418781"/>
    <lineage>
        <taxon>Eukaryota</taxon>
        <taxon>Fungi</taxon>
        <taxon>Dikarya</taxon>
        <taxon>Ascomycota</taxon>
        <taxon>Pezizomycotina</taxon>
        <taxon>Dothideomycetes</taxon>
        <taxon>Dothideomycetidae</taxon>
        <taxon>Mycosphaerellales</taxon>
        <taxon>Teratosphaeriaceae</taxon>
        <taxon>Teratosphaeria</taxon>
    </lineage>
</organism>
<feature type="transmembrane region" description="Helical" evidence="1">
    <location>
        <begin position="58"/>
        <end position="82"/>
    </location>
</feature>
<sequence length="151" mass="17045">MPVIAHHIRITIARAGAAAKMTEIHPHHHCHHHFTQGLAQTASHWQDLLRKATYDAPLWIVFIPAMLLIALCVLVAWCVVTFKRRHEGRQMEWDSEVPPAYDDEGLPAYEDGVETVDDKCKGLVELEAPPYEEGSTMLLSKTGMGEPIYEH</sequence>
<gene>
    <name evidence="2" type="ORF">Tdes44962_MAKER01499</name>
</gene>
<dbReference type="EMBL" id="RIBY02000335">
    <property type="protein sequence ID" value="KAH9844466.1"/>
    <property type="molecule type" value="Genomic_DNA"/>
</dbReference>
<comment type="caution">
    <text evidence="2">The sequence shown here is derived from an EMBL/GenBank/DDBJ whole genome shotgun (WGS) entry which is preliminary data.</text>
</comment>
<name>A0A9W7SZS1_9PEZI</name>
<proteinExistence type="predicted"/>
<evidence type="ECO:0000256" key="1">
    <source>
        <dbReference type="SAM" id="Phobius"/>
    </source>
</evidence>
<protein>
    <submittedName>
        <fullName evidence="2">Uncharacterized protein</fullName>
    </submittedName>
</protein>
<accession>A0A9W7SZS1</accession>
<keyword evidence="3" id="KW-1185">Reference proteome</keyword>
<keyword evidence="1" id="KW-1133">Transmembrane helix</keyword>
<dbReference type="AlphaFoldDB" id="A0A9W7SZS1"/>
<dbReference type="OrthoDB" id="10383373at2759"/>
<evidence type="ECO:0000313" key="3">
    <source>
        <dbReference type="Proteomes" id="UP001138500"/>
    </source>
</evidence>